<evidence type="ECO:0000313" key="8">
    <source>
        <dbReference type="Proteomes" id="UP000827092"/>
    </source>
</evidence>
<organism evidence="7 8">
    <name type="scientific">Oedothorax gibbosus</name>
    <dbReference type="NCBI Taxonomy" id="931172"/>
    <lineage>
        <taxon>Eukaryota</taxon>
        <taxon>Metazoa</taxon>
        <taxon>Ecdysozoa</taxon>
        <taxon>Arthropoda</taxon>
        <taxon>Chelicerata</taxon>
        <taxon>Arachnida</taxon>
        <taxon>Araneae</taxon>
        <taxon>Araneomorphae</taxon>
        <taxon>Entelegynae</taxon>
        <taxon>Araneoidea</taxon>
        <taxon>Linyphiidae</taxon>
        <taxon>Erigoninae</taxon>
        <taxon>Oedothorax</taxon>
    </lineage>
</organism>
<name>A0AAV6W106_9ARAC</name>
<keyword evidence="3" id="KW-0804">Transcription</keyword>
<accession>A0AAV6W106</accession>
<dbReference type="PANTHER" id="PTHR21539">
    <property type="entry name" value="SAGA-ASSOCIATED FACTOR 29"/>
    <property type="match status" value="1"/>
</dbReference>
<evidence type="ECO:0000256" key="2">
    <source>
        <dbReference type="ARBA" id="ARBA00023015"/>
    </source>
</evidence>
<sequence>MNRILPVKQFCYRPYFIFILYFILGNMAEKHPIENMASDLNIPKEFTSQLELLKNVLLEIDVVKKNSGESALNKVELQADGKKPKASSVKSQLSAYKKELTETKEDIEKVKQALEAISVVRKACLENFTSLKSGAKQARKENSPAILKETAETLPLWVGDSNDAVPPLCGATQVDENYVANVGDMVAAFVTVKGKTLKEWILAEVNTYNPGTESYEVRDIDDKPSIIYTVVRWRVIPLPTMRANPVENPQAVFPKGSFVLALYENTTCFYKGMVSEPPSDAHKPYQIAFEDSDCEGGYSSPASVPQRYVLAFKEFEGL</sequence>
<dbReference type="InterPro" id="IPR010750">
    <property type="entry name" value="SGF29_tudor-like_dom"/>
</dbReference>
<dbReference type="Pfam" id="PF07039">
    <property type="entry name" value="SGF29_Tudor"/>
    <property type="match status" value="1"/>
</dbReference>
<comment type="caution">
    <text evidence="7">The sequence shown here is derived from an EMBL/GenBank/DDBJ whole genome shotgun (WGS) entry which is preliminary data.</text>
</comment>
<evidence type="ECO:0000256" key="3">
    <source>
        <dbReference type="ARBA" id="ARBA00023163"/>
    </source>
</evidence>
<dbReference type="PROSITE" id="PS51518">
    <property type="entry name" value="SGF29_C"/>
    <property type="match status" value="1"/>
</dbReference>
<keyword evidence="4" id="KW-0539">Nucleus</keyword>
<keyword evidence="2" id="KW-0805">Transcription regulation</keyword>
<keyword evidence="5" id="KW-0175">Coiled coil</keyword>
<proteinExistence type="predicted"/>
<protein>
    <recommendedName>
        <fullName evidence="6">SGF29 C-terminal domain-containing protein</fullName>
    </recommendedName>
</protein>
<evidence type="ECO:0000259" key="6">
    <source>
        <dbReference type="PROSITE" id="PS51518"/>
    </source>
</evidence>
<dbReference type="CDD" id="cd20393">
    <property type="entry name" value="Tudor_SGF29_rpt1"/>
    <property type="match status" value="1"/>
</dbReference>
<dbReference type="CDD" id="cd20394">
    <property type="entry name" value="Tudor_SGF29_rpt2"/>
    <property type="match status" value="1"/>
</dbReference>
<dbReference type="AlphaFoldDB" id="A0AAV6W106"/>
<feature type="domain" description="SGF29 C-terminal" evidence="6">
    <location>
        <begin position="176"/>
        <end position="318"/>
    </location>
</feature>
<evidence type="ECO:0000313" key="7">
    <source>
        <dbReference type="EMBL" id="KAG8201632.1"/>
    </source>
</evidence>
<dbReference type="Gene3D" id="2.30.30.140">
    <property type="match status" value="2"/>
</dbReference>
<comment type="subcellular location">
    <subcellularLocation>
        <location evidence="1">Nucleus</location>
    </subcellularLocation>
</comment>
<evidence type="ECO:0000256" key="4">
    <source>
        <dbReference type="ARBA" id="ARBA00023242"/>
    </source>
</evidence>
<dbReference type="InterPro" id="IPR047288">
    <property type="entry name" value="Tudor_SGF29_rpt1"/>
</dbReference>
<dbReference type="PANTHER" id="PTHR21539:SF0">
    <property type="entry name" value="SAGA-ASSOCIATED FACTOR 29"/>
    <property type="match status" value="1"/>
</dbReference>
<dbReference type="InterPro" id="IPR047287">
    <property type="entry name" value="Tudor_SGF29_rpt2"/>
</dbReference>
<reference evidence="7 8" key="1">
    <citation type="journal article" date="2022" name="Nat. Ecol. Evol.">
        <title>A masculinizing supergene underlies an exaggerated male reproductive morph in a spider.</title>
        <authorList>
            <person name="Hendrickx F."/>
            <person name="De Corte Z."/>
            <person name="Sonet G."/>
            <person name="Van Belleghem S.M."/>
            <person name="Kostlbacher S."/>
            <person name="Vangestel C."/>
        </authorList>
    </citation>
    <scope>NUCLEOTIDE SEQUENCE [LARGE SCALE GENOMIC DNA]</scope>
    <source>
        <strain evidence="7">W744_W776</strain>
    </source>
</reference>
<dbReference type="InterPro" id="IPR037802">
    <property type="entry name" value="SGF29"/>
</dbReference>
<feature type="coiled-coil region" evidence="5">
    <location>
        <begin position="86"/>
        <end position="117"/>
    </location>
</feature>
<evidence type="ECO:0000256" key="1">
    <source>
        <dbReference type="ARBA" id="ARBA00004123"/>
    </source>
</evidence>
<dbReference type="GO" id="GO:0000124">
    <property type="term" value="C:SAGA complex"/>
    <property type="evidence" value="ECO:0007669"/>
    <property type="project" value="InterPro"/>
</dbReference>
<gene>
    <name evidence="7" type="ORF">JTE90_012702</name>
</gene>
<keyword evidence="8" id="KW-1185">Reference proteome</keyword>
<evidence type="ECO:0000256" key="5">
    <source>
        <dbReference type="SAM" id="Coils"/>
    </source>
</evidence>
<dbReference type="Proteomes" id="UP000827092">
    <property type="component" value="Unassembled WGS sequence"/>
</dbReference>
<dbReference type="EMBL" id="JAFNEN010000003">
    <property type="protein sequence ID" value="KAG8201632.1"/>
    <property type="molecule type" value="Genomic_DNA"/>
</dbReference>
<dbReference type="GO" id="GO:0005634">
    <property type="term" value="C:nucleus"/>
    <property type="evidence" value="ECO:0007669"/>
    <property type="project" value="UniProtKB-SubCell"/>
</dbReference>